<dbReference type="Gene3D" id="2.160.20.80">
    <property type="entry name" value="E3 ubiquitin-protein ligase SopA"/>
    <property type="match status" value="1"/>
</dbReference>
<proteinExistence type="predicted"/>
<dbReference type="EMBL" id="JADKGY010000029">
    <property type="protein sequence ID" value="MBK9984093.1"/>
    <property type="molecule type" value="Genomic_DNA"/>
</dbReference>
<gene>
    <name evidence="1" type="ORF">IPP15_17275</name>
</gene>
<comment type="caution">
    <text evidence="1">The sequence shown here is derived from an EMBL/GenBank/DDBJ whole genome shotgun (WGS) entry which is preliminary data.</text>
</comment>
<reference evidence="1 2" key="1">
    <citation type="submission" date="2020-10" db="EMBL/GenBank/DDBJ databases">
        <title>Connecting structure to function with the recovery of over 1000 high-quality activated sludge metagenome-assembled genomes encoding full-length rRNA genes using long-read sequencing.</title>
        <authorList>
            <person name="Singleton C.M."/>
            <person name="Petriglieri F."/>
            <person name="Kristensen J.M."/>
            <person name="Kirkegaard R.H."/>
            <person name="Michaelsen T.Y."/>
            <person name="Andersen M.H."/>
            <person name="Karst S.M."/>
            <person name="Dueholm M.S."/>
            <person name="Nielsen P.H."/>
            <person name="Albertsen M."/>
        </authorList>
    </citation>
    <scope>NUCLEOTIDE SEQUENCE [LARGE SCALE GENOMIC DNA]</scope>
    <source>
        <strain evidence="1">Ribe_18-Q3-R11-54_MAXAC.273</strain>
    </source>
</reference>
<dbReference type="SUPFAM" id="SSF141571">
    <property type="entry name" value="Pentapeptide repeat-like"/>
    <property type="match status" value="1"/>
</dbReference>
<dbReference type="AlphaFoldDB" id="A0A9D7SVQ1"/>
<sequence length="62" mass="6655">MSFYNPTYTGKSADFSGAVLNNATIRRSNFTYANLQGAALPGVTADSCVLIMPTFNQVMDTV</sequence>
<name>A0A9D7SVQ1_9BACT</name>
<dbReference type="InterPro" id="IPR001646">
    <property type="entry name" value="5peptide_repeat"/>
</dbReference>
<dbReference type="Proteomes" id="UP000808337">
    <property type="component" value="Unassembled WGS sequence"/>
</dbReference>
<evidence type="ECO:0000313" key="2">
    <source>
        <dbReference type="Proteomes" id="UP000808337"/>
    </source>
</evidence>
<evidence type="ECO:0000313" key="1">
    <source>
        <dbReference type="EMBL" id="MBK9984093.1"/>
    </source>
</evidence>
<organism evidence="1 2">
    <name type="scientific">Candidatus Opimibacter skivensis</name>
    <dbReference type="NCBI Taxonomy" id="2982028"/>
    <lineage>
        <taxon>Bacteria</taxon>
        <taxon>Pseudomonadati</taxon>
        <taxon>Bacteroidota</taxon>
        <taxon>Saprospiria</taxon>
        <taxon>Saprospirales</taxon>
        <taxon>Saprospiraceae</taxon>
        <taxon>Candidatus Opimibacter</taxon>
    </lineage>
</organism>
<dbReference type="Pfam" id="PF00805">
    <property type="entry name" value="Pentapeptide"/>
    <property type="match status" value="1"/>
</dbReference>
<protein>
    <submittedName>
        <fullName evidence="1">Pentapeptide repeat-containing protein</fullName>
    </submittedName>
</protein>
<accession>A0A9D7SVQ1</accession>